<dbReference type="Pfam" id="PF01569">
    <property type="entry name" value="PAP2"/>
    <property type="match status" value="1"/>
</dbReference>
<sequence length="269" mass="29969">MKKYFQKTLICIITVSVALGRISAQNTKDTVAVHEPLQDSITAASIQKNKLNYKTLIIPAALIGYGVAGLAMDNLKNLNSSTRTEINEHQPARIKLDNYTQYAPAAMVYGFNAIGIKGKHNLRDRTIIYASSQLIVAAFTMPLKYIVKEERPDGSNTLSFPSGHSATAFSSAQFMFREYKDTHFWLSLSGYPLAIFTAVYRMLNDKHWLGDVVAGAGFGILSTELAYWLFPRIDILLRGKNKPKNALTSTMVMPFYQNKTVGIVIVKTF</sequence>
<keyword evidence="1" id="KW-0472">Membrane</keyword>
<evidence type="ECO:0000313" key="3">
    <source>
        <dbReference type="EMBL" id="RTZ46601.1"/>
    </source>
</evidence>
<dbReference type="InterPro" id="IPR036938">
    <property type="entry name" value="PAP2/HPO_sf"/>
</dbReference>
<name>A0A3S0Q4U0_9FLAO</name>
<comment type="caution">
    <text evidence="3">The sequence shown here is derived from an EMBL/GenBank/DDBJ whole genome shotgun (WGS) entry which is preliminary data.</text>
</comment>
<dbReference type="SUPFAM" id="SSF48317">
    <property type="entry name" value="Acid phosphatase/Vanadium-dependent haloperoxidase"/>
    <property type="match status" value="1"/>
</dbReference>
<dbReference type="Gene3D" id="1.20.144.10">
    <property type="entry name" value="Phosphatidic acid phosphatase type 2/haloperoxidase"/>
    <property type="match status" value="1"/>
</dbReference>
<dbReference type="AlphaFoldDB" id="A0A3S0Q4U0"/>
<accession>A0A3S0Q4U0</accession>
<dbReference type="EMBL" id="RYFC01000003">
    <property type="protein sequence ID" value="RTZ46601.1"/>
    <property type="molecule type" value="Genomic_DNA"/>
</dbReference>
<keyword evidence="1" id="KW-0812">Transmembrane</keyword>
<dbReference type="SMART" id="SM00014">
    <property type="entry name" value="acidPPc"/>
    <property type="match status" value="1"/>
</dbReference>
<dbReference type="Proteomes" id="UP000276953">
    <property type="component" value="Unassembled WGS sequence"/>
</dbReference>
<keyword evidence="1" id="KW-1133">Transmembrane helix</keyword>
<feature type="transmembrane region" description="Helical" evidence="1">
    <location>
        <begin position="183"/>
        <end position="202"/>
    </location>
</feature>
<protein>
    <submittedName>
        <fullName evidence="3">Phosphatase PAP2 family protein</fullName>
    </submittedName>
</protein>
<gene>
    <name evidence="3" type="ORF">EJ377_21200</name>
</gene>
<feature type="domain" description="Phosphatidic acid phosphatase type 2/haloperoxidase" evidence="2">
    <location>
        <begin position="126"/>
        <end position="227"/>
    </location>
</feature>
<organism evidence="3 4">
    <name type="scientific">Chryseobacterium arthrosphaerae</name>
    <dbReference type="NCBI Taxonomy" id="651561"/>
    <lineage>
        <taxon>Bacteria</taxon>
        <taxon>Pseudomonadati</taxon>
        <taxon>Bacteroidota</taxon>
        <taxon>Flavobacteriia</taxon>
        <taxon>Flavobacteriales</taxon>
        <taxon>Weeksellaceae</taxon>
        <taxon>Chryseobacterium group</taxon>
        <taxon>Chryseobacterium</taxon>
    </lineage>
</organism>
<feature type="transmembrane region" description="Helical" evidence="1">
    <location>
        <begin position="56"/>
        <end position="75"/>
    </location>
</feature>
<reference evidence="3 4" key="1">
    <citation type="submission" date="2018-12" db="EMBL/GenBank/DDBJ databases">
        <title>Draft Genome Sequence of Chryseobacterium arthrosphaerae strain ED882-96 Isolated from the Blood of a Patient with Liver Cirrhosis in Taiwan.</title>
        <authorList>
            <person name="Lin J.-N."/>
            <person name="Lai C.-H."/>
            <person name="Yang C.-H."/>
            <person name="Huang Y.-H."/>
        </authorList>
    </citation>
    <scope>NUCLEOTIDE SEQUENCE [LARGE SCALE GENOMIC DNA]</scope>
    <source>
        <strain evidence="3 4">ED882-96</strain>
    </source>
</reference>
<evidence type="ECO:0000313" key="4">
    <source>
        <dbReference type="Proteomes" id="UP000276953"/>
    </source>
</evidence>
<dbReference type="InterPro" id="IPR000326">
    <property type="entry name" value="PAP2/HPO"/>
</dbReference>
<evidence type="ECO:0000259" key="2">
    <source>
        <dbReference type="SMART" id="SM00014"/>
    </source>
</evidence>
<dbReference type="CDD" id="cd03394">
    <property type="entry name" value="PAP2_like_5"/>
    <property type="match status" value="1"/>
</dbReference>
<feature type="transmembrane region" description="Helical" evidence="1">
    <location>
        <begin position="208"/>
        <end position="230"/>
    </location>
</feature>
<proteinExistence type="predicted"/>
<evidence type="ECO:0000256" key="1">
    <source>
        <dbReference type="SAM" id="Phobius"/>
    </source>
</evidence>